<evidence type="ECO:0000256" key="2">
    <source>
        <dbReference type="ARBA" id="ARBA00007688"/>
    </source>
</evidence>
<dbReference type="CDD" id="cd08050">
    <property type="entry name" value="TAF6C"/>
    <property type="match status" value="1"/>
</dbReference>
<organism evidence="8 9">
    <name type="scientific">Brachionus plicatilis</name>
    <name type="common">Marine rotifer</name>
    <name type="synonym">Brachionus muelleri</name>
    <dbReference type="NCBI Taxonomy" id="10195"/>
    <lineage>
        <taxon>Eukaryota</taxon>
        <taxon>Metazoa</taxon>
        <taxon>Spiralia</taxon>
        <taxon>Gnathifera</taxon>
        <taxon>Rotifera</taxon>
        <taxon>Eurotatoria</taxon>
        <taxon>Monogononta</taxon>
        <taxon>Pseudotrocha</taxon>
        <taxon>Ploima</taxon>
        <taxon>Brachionidae</taxon>
        <taxon>Brachionus</taxon>
    </lineage>
</organism>
<keyword evidence="5" id="KW-0804">Transcription</keyword>
<dbReference type="STRING" id="10195.A0A3M7Q2J7"/>
<dbReference type="InterPro" id="IPR004823">
    <property type="entry name" value="TAF_TATA-bd_Histone-like_dom"/>
</dbReference>
<evidence type="ECO:0000256" key="3">
    <source>
        <dbReference type="ARBA" id="ARBA00020836"/>
    </source>
</evidence>
<dbReference type="GO" id="GO:0003713">
    <property type="term" value="F:transcription coactivator activity"/>
    <property type="evidence" value="ECO:0007669"/>
    <property type="project" value="TreeGrafter"/>
</dbReference>
<comment type="similarity">
    <text evidence="2">Belongs to the TAF6 family.</text>
</comment>
<dbReference type="Proteomes" id="UP000276133">
    <property type="component" value="Unassembled WGS sequence"/>
</dbReference>
<dbReference type="EMBL" id="REGN01007641">
    <property type="protein sequence ID" value="RNA05667.1"/>
    <property type="molecule type" value="Genomic_DNA"/>
</dbReference>
<dbReference type="SMART" id="SM00803">
    <property type="entry name" value="TAF"/>
    <property type="match status" value="1"/>
</dbReference>
<keyword evidence="4" id="KW-0805">Transcription regulation</keyword>
<evidence type="ECO:0000313" key="9">
    <source>
        <dbReference type="Proteomes" id="UP000276133"/>
    </source>
</evidence>
<reference evidence="8 9" key="1">
    <citation type="journal article" date="2018" name="Sci. Rep.">
        <title>Genomic signatures of local adaptation to the degree of environmental predictability in rotifers.</title>
        <authorList>
            <person name="Franch-Gras L."/>
            <person name="Hahn C."/>
            <person name="Garcia-Roger E.M."/>
            <person name="Carmona M.J."/>
            <person name="Serra M."/>
            <person name="Gomez A."/>
        </authorList>
    </citation>
    <scope>NUCLEOTIDE SEQUENCE [LARGE SCALE GENOMIC DNA]</scope>
    <source>
        <strain evidence="8">HYR1</strain>
    </source>
</reference>
<dbReference type="GO" id="GO:0051123">
    <property type="term" value="P:RNA polymerase II preinitiation complex assembly"/>
    <property type="evidence" value="ECO:0007669"/>
    <property type="project" value="TreeGrafter"/>
</dbReference>
<keyword evidence="6" id="KW-0539">Nucleus</keyword>
<dbReference type="PANTHER" id="PTHR10221:SF22">
    <property type="entry name" value="TAF6-LIKE RNA POLYMERASE II P300_CBP-ASSOCIATED FACTOR-ASSOCIATED FACTOR 65 KDA SUBUNIT 6L"/>
    <property type="match status" value="1"/>
</dbReference>
<name>A0A3M7Q2J7_BRAPC</name>
<evidence type="ECO:0000256" key="5">
    <source>
        <dbReference type="ARBA" id="ARBA00023163"/>
    </source>
</evidence>
<dbReference type="GO" id="GO:0016251">
    <property type="term" value="F:RNA polymerase II general transcription initiation factor activity"/>
    <property type="evidence" value="ECO:0007669"/>
    <property type="project" value="InterPro"/>
</dbReference>
<dbReference type="InterPro" id="IPR046344">
    <property type="entry name" value="TAF6_C_sf"/>
</dbReference>
<comment type="caution">
    <text evidence="8">The sequence shown here is derived from an EMBL/GenBank/DDBJ whole genome shotgun (WGS) entry which is preliminary data.</text>
</comment>
<sequence length="566" mass="66607">MQDKNSKSISQVTRNEPEQGFALCRSDTIQLWSWLEGNQQLDDQSLKSLSEDISYRIRESLDNAVSLMHQCKRFELKTTDVNQAFKILNIEKTFGYNAKEPLDYKIIKTDEINDKILNQFKSKFFELNDTVIELNLEEKDAIEKNENFLHGNWFVVNGNSVDYRNNANDPNVTIDFDESENEDIEGRVFYPQLNHDFKEYYKKVTSVIMGEHDSPSEDQEMFNMVLGDFRTNSKLQPVVAYLINFFHQTVQILTLNISDIKKEIEILDYLGRVLCAIKNLILNKNVFLAPKGFLTKILSTLLYCCIQNFHLGINFSLEIRQKSAFILVMFLKLYEKFSTETIKYILTTFIKPSLNENKLGEKQIATLIGVASLLFNFGGQIIDEYYTEITKLTIELEKMNGRSKPMAVILKQIFLECFTRHFKWMLRKNLSETQNSIDDYGDSFVNQILNLNDSFRYSNFFELKLGYFKSEWENYRIKLRSLPKVGEYERNKVEDIFEQYSRIQKKDFNIKFGKIIRLKKSNDSIKNENVILEEPKIILAKYLATSKREKKNYEQNLSYFYKDTFL</sequence>
<evidence type="ECO:0000313" key="8">
    <source>
        <dbReference type="EMBL" id="RNA05667.1"/>
    </source>
</evidence>
<dbReference type="OrthoDB" id="6621890at2759"/>
<dbReference type="Pfam" id="PF07571">
    <property type="entry name" value="TAF6_C"/>
    <property type="match status" value="1"/>
</dbReference>
<dbReference type="PANTHER" id="PTHR10221">
    <property type="entry name" value="TRANSCRIPTION INITIATION FACTOR TFIID SUBUNIT 6"/>
    <property type="match status" value="1"/>
</dbReference>
<dbReference type="Pfam" id="PF02969">
    <property type="entry name" value="TAF"/>
    <property type="match status" value="1"/>
</dbReference>
<evidence type="ECO:0000256" key="4">
    <source>
        <dbReference type="ARBA" id="ARBA00023015"/>
    </source>
</evidence>
<dbReference type="AlphaFoldDB" id="A0A3M7Q2J7"/>
<proteinExistence type="inferred from homology"/>
<dbReference type="GO" id="GO:0046695">
    <property type="term" value="C:SLIK (SAGA-like) complex"/>
    <property type="evidence" value="ECO:0007669"/>
    <property type="project" value="InterPro"/>
</dbReference>
<evidence type="ECO:0000256" key="1">
    <source>
        <dbReference type="ARBA" id="ARBA00004123"/>
    </source>
</evidence>
<dbReference type="GO" id="GO:0005669">
    <property type="term" value="C:transcription factor TFIID complex"/>
    <property type="evidence" value="ECO:0007669"/>
    <property type="project" value="InterPro"/>
</dbReference>
<dbReference type="InterPro" id="IPR009072">
    <property type="entry name" value="Histone-fold"/>
</dbReference>
<dbReference type="CDD" id="cd22932">
    <property type="entry name" value="HFD_TAF6L"/>
    <property type="match status" value="1"/>
</dbReference>
<keyword evidence="9" id="KW-1185">Reference proteome</keyword>
<dbReference type="GO" id="GO:0000124">
    <property type="term" value="C:SAGA complex"/>
    <property type="evidence" value="ECO:0007669"/>
    <property type="project" value="InterPro"/>
</dbReference>
<evidence type="ECO:0000259" key="7">
    <source>
        <dbReference type="SMART" id="SM00803"/>
    </source>
</evidence>
<dbReference type="Gene3D" id="1.25.40.770">
    <property type="entry name" value="TAF6, C-terminal HEAT repeat domain"/>
    <property type="match status" value="1"/>
</dbReference>
<dbReference type="GO" id="GO:0046982">
    <property type="term" value="F:protein heterodimerization activity"/>
    <property type="evidence" value="ECO:0007669"/>
    <property type="project" value="InterPro"/>
</dbReference>
<dbReference type="Gene3D" id="1.10.20.10">
    <property type="entry name" value="Histone, subunit A"/>
    <property type="match status" value="1"/>
</dbReference>
<gene>
    <name evidence="8" type="ORF">BpHYR1_025986</name>
</gene>
<dbReference type="InterPro" id="IPR011442">
    <property type="entry name" value="TAF6_C"/>
</dbReference>
<evidence type="ECO:0000256" key="6">
    <source>
        <dbReference type="ARBA" id="ARBA00023242"/>
    </source>
</evidence>
<protein>
    <recommendedName>
        <fullName evidence="3">Histone H4</fullName>
    </recommendedName>
</protein>
<accession>A0A3M7Q2J7</accession>
<comment type="subcellular location">
    <subcellularLocation>
        <location evidence="1">Nucleus</location>
    </subcellularLocation>
</comment>
<dbReference type="InterPro" id="IPR037796">
    <property type="entry name" value="TAF6"/>
</dbReference>
<feature type="domain" description="TATA box binding protein associated factor (TAF) histone-like fold" evidence="7">
    <location>
        <begin position="22"/>
        <end position="86"/>
    </location>
</feature>